<sequence length="384" mass="42443">MTTPFDPQYLDTFIARARYPLGPPVTVELDRSDGAYGELAALLTRHNGLTAFNAGLQVFRAGTEGLGPDLQTWNDPQTWKHTYEGLADGLLCFAQDLFGTQFALDNEGHVVRFDPETAESTILGDSLEQWAQWLLADPDVNGTHAFATSWQDHHGPLSHDQRLIPLRFFTLGGTYEDDNLAVKEAAQCMRIRGPLAQTLHALPDGAHFQMTATPPPSDPDLLSHHELEVFADYSTLLIQDDDARLGEPEPAWFDTLAENWINTAPGVVGVGAGRPFDVPVTVDVRHTPPADDDKELQQADHVTQASLTLPSGRLLISMQDFDDELPRIPLTPGTYAVRVYSHDLHAISEDGLEGEDHYHVVLWLTDEEHPAQVLKRYPEPLPGG</sequence>
<protein>
    <submittedName>
        <fullName evidence="1">Uncharacterized protein</fullName>
    </submittedName>
</protein>
<dbReference type="RefSeq" id="WP_344581676.1">
    <property type="nucleotide sequence ID" value="NZ_BAAARK010000024.1"/>
</dbReference>
<gene>
    <name evidence="1" type="ORF">GCM10009864_59200</name>
</gene>
<accession>A0ABN3SK58</accession>
<name>A0ABN3SK58_9ACTN</name>
<organism evidence="1 2">
    <name type="scientific">Streptomyces lunalinharesii</name>
    <dbReference type="NCBI Taxonomy" id="333384"/>
    <lineage>
        <taxon>Bacteria</taxon>
        <taxon>Bacillati</taxon>
        <taxon>Actinomycetota</taxon>
        <taxon>Actinomycetes</taxon>
        <taxon>Kitasatosporales</taxon>
        <taxon>Streptomycetaceae</taxon>
        <taxon>Streptomyces</taxon>
    </lineage>
</organism>
<evidence type="ECO:0000313" key="1">
    <source>
        <dbReference type="EMBL" id="GAA2679233.1"/>
    </source>
</evidence>
<dbReference type="Proteomes" id="UP001500994">
    <property type="component" value="Unassembled WGS sequence"/>
</dbReference>
<dbReference type="EMBL" id="BAAARK010000024">
    <property type="protein sequence ID" value="GAA2679233.1"/>
    <property type="molecule type" value="Genomic_DNA"/>
</dbReference>
<comment type="caution">
    <text evidence="1">The sequence shown here is derived from an EMBL/GenBank/DDBJ whole genome shotgun (WGS) entry which is preliminary data.</text>
</comment>
<evidence type="ECO:0000313" key="2">
    <source>
        <dbReference type="Proteomes" id="UP001500994"/>
    </source>
</evidence>
<proteinExistence type="predicted"/>
<reference evidence="1 2" key="1">
    <citation type="journal article" date="2019" name="Int. J. Syst. Evol. Microbiol.">
        <title>The Global Catalogue of Microorganisms (GCM) 10K type strain sequencing project: providing services to taxonomists for standard genome sequencing and annotation.</title>
        <authorList>
            <consortium name="The Broad Institute Genomics Platform"/>
            <consortium name="The Broad Institute Genome Sequencing Center for Infectious Disease"/>
            <person name="Wu L."/>
            <person name="Ma J."/>
        </authorList>
    </citation>
    <scope>NUCLEOTIDE SEQUENCE [LARGE SCALE GENOMIC DNA]</scope>
    <source>
        <strain evidence="1 2">JCM 16374</strain>
    </source>
</reference>
<keyword evidence="2" id="KW-1185">Reference proteome</keyword>